<keyword evidence="1" id="KW-0812">Transmembrane</keyword>
<evidence type="ECO:0000313" key="3">
    <source>
        <dbReference type="Proteomes" id="UP000225135"/>
    </source>
</evidence>
<evidence type="ECO:0000313" key="2">
    <source>
        <dbReference type="EMBL" id="PHG70950.1"/>
    </source>
</evidence>
<comment type="caution">
    <text evidence="2">The sequence shown here is derived from an EMBL/GenBank/DDBJ whole genome shotgun (WGS) entry which is preliminary data.</text>
</comment>
<protein>
    <submittedName>
        <fullName evidence="2">Uncharacterized protein</fullName>
    </submittedName>
</protein>
<evidence type="ECO:0000256" key="1">
    <source>
        <dbReference type="SAM" id="Phobius"/>
    </source>
</evidence>
<accession>A0A9X7HJ54</accession>
<feature type="transmembrane region" description="Helical" evidence="1">
    <location>
        <begin position="45"/>
        <end position="67"/>
    </location>
</feature>
<keyword evidence="1" id="KW-0472">Membrane</keyword>
<dbReference type="AlphaFoldDB" id="A0A9X7HJ54"/>
<sequence>MNSPLLLKIINIILFITCTYYFILLLSIIQMITPILSVRMHHSSLFPYTYIFYNLLVNRYNLIIYYLTLKLYL</sequence>
<proteinExistence type="predicted"/>
<dbReference type="Proteomes" id="UP000225135">
    <property type="component" value="Unassembled WGS sequence"/>
</dbReference>
<dbReference type="EMBL" id="NUUR01000191">
    <property type="protein sequence ID" value="PHG70950.1"/>
    <property type="molecule type" value="Genomic_DNA"/>
</dbReference>
<gene>
    <name evidence="2" type="ORF">COI69_33505</name>
</gene>
<keyword evidence="1" id="KW-1133">Transmembrane helix</keyword>
<name>A0A9X7HJ54_BACCE</name>
<reference evidence="2 3" key="1">
    <citation type="submission" date="2017-09" db="EMBL/GenBank/DDBJ databases">
        <title>Large-scale bioinformatics analysis of Bacillus genomes uncovers conserved roles of natural products in bacterial physiology.</title>
        <authorList>
            <consortium name="Agbiome Team Llc"/>
            <person name="Bleich R.M."/>
            <person name="Grubbs K.J."/>
            <person name="Santa Maria K.C."/>
            <person name="Allen S.E."/>
            <person name="Farag S."/>
            <person name="Shank E.A."/>
            <person name="Bowers A."/>
        </authorList>
    </citation>
    <scope>NUCLEOTIDE SEQUENCE [LARGE SCALE GENOMIC DNA]</scope>
    <source>
        <strain evidence="2 3">AFS029792</strain>
    </source>
</reference>
<feature type="transmembrane region" description="Helical" evidence="1">
    <location>
        <begin position="12"/>
        <end position="33"/>
    </location>
</feature>
<organism evidence="2 3">
    <name type="scientific">Bacillus cereus</name>
    <dbReference type="NCBI Taxonomy" id="1396"/>
    <lineage>
        <taxon>Bacteria</taxon>
        <taxon>Bacillati</taxon>
        <taxon>Bacillota</taxon>
        <taxon>Bacilli</taxon>
        <taxon>Bacillales</taxon>
        <taxon>Bacillaceae</taxon>
        <taxon>Bacillus</taxon>
        <taxon>Bacillus cereus group</taxon>
    </lineage>
</organism>